<dbReference type="Proteomes" id="UP000005391">
    <property type="component" value="Unassembled WGS sequence"/>
</dbReference>
<feature type="transmembrane region" description="Helical" evidence="5">
    <location>
        <begin position="534"/>
        <end position="553"/>
    </location>
</feature>
<evidence type="ECO:0000256" key="1">
    <source>
        <dbReference type="ARBA" id="ARBA00004141"/>
    </source>
</evidence>
<feature type="transmembrane region" description="Helical" evidence="5">
    <location>
        <begin position="172"/>
        <end position="191"/>
    </location>
</feature>
<name>E4MVA3_CAPOC</name>
<dbReference type="InterPro" id="IPR001898">
    <property type="entry name" value="SLC13A/DASS"/>
</dbReference>
<dbReference type="PANTHER" id="PTHR10283:SF82">
    <property type="entry name" value="SOLUTE CARRIER FAMILY 13 MEMBER 2"/>
    <property type="match status" value="1"/>
</dbReference>
<dbReference type="EMBL" id="AEOH01000053">
    <property type="protein sequence ID" value="EFS96397.1"/>
    <property type="molecule type" value="Genomic_DNA"/>
</dbReference>
<keyword evidence="4 5" id="KW-0472">Membrane</keyword>
<dbReference type="PANTHER" id="PTHR10283">
    <property type="entry name" value="SOLUTE CARRIER FAMILY 13 MEMBER"/>
    <property type="match status" value="1"/>
</dbReference>
<feature type="transmembrane region" description="Helical" evidence="5">
    <location>
        <begin position="414"/>
        <end position="433"/>
    </location>
</feature>
<dbReference type="GO" id="GO:0008514">
    <property type="term" value="F:organic anion transmembrane transporter activity"/>
    <property type="evidence" value="ECO:0007669"/>
    <property type="project" value="UniProtKB-ARBA"/>
</dbReference>
<dbReference type="GO" id="GO:0005886">
    <property type="term" value="C:plasma membrane"/>
    <property type="evidence" value="ECO:0007669"/>
    <property type="project" value="TreeGrafter"/>
</dbReference>
<proteinExistence type="predicted"/>
<feature type="transmembrane region" description="Helical" evidence="5">
    <location>
        <begin position="382"/>
        <end position="402"/>
    </location>
</feature>
<evidence type="ECO:0000256" key="3">
    <source>
        <dbReference type="ARBA" id="ARBA00022989"/>
    </source>
</evidence>
<feature type="transmembrane region" description="Helical" evidence="5">
    <location>
        <begin position="117"/>
        <end position="136"/>
    </location>
</feature>
<feature type="transmembrane region" description="Helical" evidence="5">
    <location>
        <begin position="453"/>
        <end position="471"/>
    </location>
</feature>
<comment type="subcellular location">
    <subcellularLocation>
        <location evidence="1">Membrane</location>
        <topology evidence="1">Multi-pass membrane protein</topology>
    </subcellularLocation>
</comment>
<gene>
    <name evidence="6" type="ORF">HMPREF1977_2313</name>
</gene>
<keyword evidence="2 5" id="KW-0812">Transmembrane</keyword>
<evidence type="ECO:0000313" key="7">
    <source>
        <dbReference type="Proteomes" id="UP000005391"/>
    </source>
</evidence>
<dbReference type="NCBIfam" id="TIGR00785">
    <property type="entry name" value="dass"/>
    <property type="match status" value="1"/>
</dbReference>
<feature type="transmembrane region" description="Helical" evidence="5">
    <location>
        <begin position="271"/>
        <end position="296"/>
    </location>
</feature>
<feature type="transmembrane region" description="Helical" evidence="5">
    <location>
        <begin position="35"/>
        <end position="55"/>
    </location>
</feature>
<feature type="transmembrane region" description="Helical" evidence="5">
    <location>
        <begin position="492"/>
        <end position="514"/>
    </location>
</feature>
<sequence length="568" mass="62817">MTNNTDHTPPFDPLDMNNYHIEKLPKVQKTGVERFLQRIGGPLAILAFVLIYWVANISFINRIDTNEKTTPLTESAMARYAQIEKAKTKQLTATMKGEKKLSDEQKVTLQQATHNEFIHINYAMLAIFVAAIILWITEAIPNYLTSLLVILGIVLCGVTTDKTAYAQLGHPVMWLNILSFILASMLVKTQVAKRFALWFVLKFGRNSGGIILSFIIINLVLSAFISATTAKAAILLPIFMVIAAIYGATGGEHRNNFGRNLILQNLFQINLGANAFLTGSGAALLAGSLIAGAMGIGSFSYQDWFKAAFPMSVLLILIAWFVGSKIYFPLKKEERVPQIEGGMERLREELNKLGKMKFEEYKAIAIFVCVLILWATDKQHSINQTAVAFMGAVVALLPGVGVVKWNDVDIPWHLLLFSAGAYTLGAGLDATGLPGTLIDALFGSLGITQATPFWVLYMILTGGILLFSLIFQSKTMLTLIFIPIAIGVAQKNGYPIMSLAFPVAMLVGHVYVLPFNSKPAALLYTTNQYSWSDTFKFGITMMFISWLMILLWGETVLRWYGFTNGVFF</sequence>
<reference evidence="6 7" key="1">
    <citation type="submission" date="2010-10" db="EMBL/GenBank/DDBJ databases">
        <authorList>
            <person name="Muzny D."/>
            <person name="Qin X."/>
            <person name="Deng J."/>
            <person name="Jiang H."/>
            <person name="Liu Y."/>
            <person name="Qu J."/>
            <person name="Song X.-Z."/>
            <person name="Zhang L."/>
            <person name="Thornton R."/>
            <person name="Coyle M."/>
            <person name="Francisco L."/>
            <person name="Jackson L."/>
            <person name="Javaid M."/>
            <person name="Korchina V."/>
            <person name="Kovar C."/>
            <person name="Mata R."/>
            <person name="Mathew T."/>
            <person name="Ngo R."/>
            <person name="Nguyen L."/>
            <person name="Nguyen N."/>
            <person name="Okwuonu G."/>
            <person name="Ongeri F."/>
            <person name="Pham C."/>
            <person name="Simmons D."/>
            <person name="Wilczek-Boney K."/>
            <person name="Hale W."/>
            <person name="Jakkamsetti A."/>
            <person name="Pham P."/>
            <person name="Ruth R."/>
            <person name="San Lucas F."/>
            <person name="Warren J."/>
            <person name="Zhang J."/>
            <person name="Zhao Z."/>
            <person name="Zhou C."/>
            <person name="Zhu D."/>
            <person name="Lee S."/>
            <person name="Bess C."/>
            <person name="Blankenburg K."/>
            <person name="Forbes L."/>
            <person name="Fu Q."/>
            <person name="Gubbala S."/>
            <person name="Hirani K."/>
            <person name="Jayaseelan J.C."/>
            <person name="Lara F."/>
            <person name="Munidasa M."/>
            <person name="Palculict T."/>
            <person name="Patil S."/>
            <person name="Pu L.-L."/>
            <person name="Saada N."/>
            <person name="Tang L."/>
            <person name="Weissenberger G."/>
            <person name="Zhu Y."/>
            <person name="Hemphill L."/>
            <person name="Shang Y."/>
            <person name="Youmans B."/>
            <person name="Ayvaz T."/>
            <person name="Ross M."/>
            <person name="Santibanez J."/>
            <person name="Aqrawi P."/>
            <person name="Gross S."/>
            <person name="Joshi V."/>
            <person name="Fowler G."/>
            <person name="Nazareth L."/>
            <person name="Reid J."/>
            <person name="Worley K."/>
            <person name="Petrosino J."/>
            <person name="Highlander S."/>
            <person name="Gibbs R."/>
        </authorList>
    </citation>
    <scope>NUCLEOTIDE SEQUENCE [LARGE SCALE GENOMIC DNA]</scope>
    <source>
        <strain evidence="6 7">F0287</strain>
    </source>
</reference>
<dbReference type="HOGENOM" id="CLU_005170_0_1_10"/>
<dbReference type="eggNOG" id="COG0471">
    <property type="taxonomic scope" value="Bacteria"/>
</dbReference>
<dbReference type="AlphaFoldDB" id="E4MVA3"/>
<evidence type="ECO:0000256" key="5">
    <source>
        <dbReference type="SAM" id="Phobius"/>
    </source>
</evidence>
<dbReference type="RefSeq" id="WP_002675537.1">
    <property type="nucleotide sequence ID" value="NZ_GL573160.1"/>
</dbReference>
<feature type="transmembrane region" description="Helical" evidence="5">
    <location>
        <begin position="360"/>
        <end position="376"/>
    </location>
</feature>
<accession>E4MVA3</accession>
<evidence type="ECO:0000313" key="6">
    <source>
        <dbReference type="EMBL" id="EFS96397.1"/>
    </source>
</evidence>
<feature type="transmembrane region" description="Helical" evidence="5">
    <location>
        <begin position="203"/>
        <end position="226"/>
    </location>
</feature>
<comment type="caution">
    <text evidence="6">The sequence shown here is derived from an EMBL/GenBank/DDBJ whole genome shotgun (WGS) entry which is preliminary data.</text>
</comment>
<feature type="transmembrane region" description="Helical" evidence="5">
    <location>
        <begin position="232"/>
        <end position="250"/>
    </location>
</feature>
<feature type="transmembrane region" description="Helical" evidence="5">
    <location>
        <begin position="308"/>
        <end position="328"/>
    </location>
</feature>
<dbReference type="GO" id="GO:1905039">
    <property type="term" value="P:carboxylic acid transmembrane transport"/>
    <property type="evidence" value="ECO:0007669"/>
    <property type="project" value="UniProtKB-ARBA"/>
</dbReference>
<dbReference type="Pfam" id="PF00939">
    <property type="entry name" value="Na_sulph_symp"/>
    <property type="match status" value="1"/>
</dbReference>
<evidence type="ECO:0000256" key="2">
    <source>
        <dbReference type="ARBA" id="ARBA00022692"/>
    </source>
</evidence>
<evidence type="ECO:0000256" key="4">
    <source>
        <dbReference type="ARBA" id="ARBA00023136"/>
    </source>
</evidence>
<keyword evidence="3 5" id="KW-1133">Transmembrane helix</keyword>
<organism evidence="6 7">
    <name type="scientific">Capnocytophaga ochracea F0287</name>
    <dbReference type="NCBI Taxonomy" id="873517"/>
    <lineage>
        <taxon>Bacteria</taxon>
        <taxon>Pseudomonadati</taxon>
        <taxon>Bacteroidota</taxon>
        <taxon>Flavobacteriia</taxon>
        <taxon>Flavobacteriales</taxon>
        <taxon>Flavobacteriaceae</taxon>
        <taxon>Capnocytophaga</taxon>
    </lineage>
</organism>
<protein>
    <submittedName>
        <fullName evidence="6">Transporter, DASS family</fullName>
    </submittedName>
</protein>